<evidence type="ECO:0000256" key="3">
    <source>
        <dbReference type="ARBA" id="ARBA00022989"/>
    </source>
</evidence>
<keyword evidence="10" id="KW-1185">Reference proteome</keyword>
<evidence type="ECO:0000256" key="7">
    <source>
        <dbReference type="SAM" id="Phobius"/>
    </source>
</evidence>
<keyword evidence="4 7" id="KW-0472">Membrane</keyword>
<evidence type="ECO:0000256" key="1">
    <source>
        <dbReference type="ARBA" id="ARBA00004167"/>
    </source>
</evidence>
<dbReference type="InterPro" id="IPR039306">
    <property type="entry name" value="MYOB"/>
</dbReference>
<dbReference type="PANTHER" id="PTHR31448">
    <property type="entry name" value="MYOSIN-BINDING PROTEIN 2"/>
    <property type="match status" value="1"/>
</dbReference>
<keyword evidence="2 7" id="KW-0812">Transmembrane</keyword>
<feature type="region of interest" description="Disordered" evidence="6">
    <location>
        <begin position="705"/>
        <end position="727"/>
    </location>
</feature>
<dbReference type="Pfam" id="PF04576">
    <property type="entry name" value="Zein-binding"/>
    <property type="match status" value="1"/>
</dbReference>
<dbReference type="PROSITE" id="PS51775">
    <property type="entry name" value="GTD_BINDING"/>
    <property type="match status" value="1"/>
</dbReference>
<feature type="coiled-coil region" evidence="5">
    <location>
        <begin position="494"/>
        <end position="588"/>
    </location>
</feature>
<evidence type="ECO:0000259" key="8">
    <source>
        <dbReference type="PROSITE" id="PS51775"/>
    </source>
</evidence>
<evidence type="ECO:0000256" key="6">
    <source>
        <dbReference type="SAM" id="MobiDB-lite"/>
    </source>
</evidence>
<feature type="domain" description="GTD-binding" evidence="8">
    <location>
        <begin position="488"/>
        <end position="586"/>
    </location>
</feature>
<protein>
    <recommendedName>
        <fullName evidence="8">GTD-binding domain-containing protein</fullName>
    </recommendedName>
</protein>
<evidence type="ECO:0000256" key="2">
    <source>
        <dbReference type="ARBA" id="ARBA00022692"/>
    </source>
</evidence>
<feature type="region of interest" description="Disordered" evidence="6">
    <location>
        <begin position="599"/>
        <end position="626"/>
    </location>
</feature>
<evidence type="ECO:0000256" key="4">
    <source>
        <dbReference type="ARBA" id="ARBA00023136"/>
    </source>
</evidence>
<dbReference type="Proteomes" id="UP001412067">
    <property type="component" value="Unassembled WGS sequence"/>
</dbReference>
<feature type="transmembrane region" description="Helical" evidence="7">
    <location>
        <begin position="21"/>
        <end position="42"/>
    </location>
</feature>
<dbReference type="EMBL" id="JBBWWR010000003">
    <property type="protein sequence ID" value="KAK8969678.1"/>
    <property type="molecule type" value="Genomic_DNA"/>
</dbReference>
<organism evidence="9 10">
    <name type="scientific">Platanthera guangdongensis</name>
    <dbReference type="NCBI Taxonomy" id="2320717"/>
    <lineage>
        <taxon>Eukaryota</taxon>
        <taxon>Viridiplantae</taxon>
        <taxon>Streptophyta</taxon>
        <taxon>Embryophyta</taxon>
        <taxon>Tracheophyta</taxon>
        <taxon>Spermatophyta</taxon>
        <taxon>Magnoliopsida</taxon>
        <taxon>Liliopsida</taxon>
        <taxon>Asparagales</taxon>
        <taxon>Orchidaceae</taxon>
        <taxon>Orchidoideae</taxon>
        <taxon>Orchideae</taxon>
        <taxon>Orchidinae</taxon>
        <taxon>Platanthera</taxon>
    </lineage>
</organism>
<evidence type="ECO:0000313" key="10">
    <source>
        <dbReference type="Proteomes" id="UP001412067"/>
    </source>
</evidence>
<dbReference type="InterPro" id="IPR007656">
    <property type="entry name" value="GTD-bd"/>
</dbReference>
<keyword evidence="3 7" id="KW-1133">Transmembrane helix</keyword>
<reference evidence="9 10" key="1">
    <citation type="journal article" date="2022" name="Nat. Plants">
        <title>Genomes of leafy and leafless Platanthera orchids illuminate the evolution of mycoheterotrophy.</title>
        <authorList>
            <person name="Li M.H."/>
            <person name="Liu K.W."/>
            <person name="Li Z."/>
            <person name="Lu H.C."/>
            <person name="Ye Q.L."/>
            <person name="Zhang D."/>
            <person name="Wang J.Y."/>
            <person name="Li Y.F."/>
            <person name="Zhong Z.M."/>
            <person name="Liu X."/>
            <person name="Yu X."/>
            <person name="Liu D.K."/>
            <person name="Tu X.D."/>
            <person name="Liu B."/>
            <person name="Hao Y."/>
            <person name="Liao X.Y."/>
            <person name="Jiang Y.T."/>
            <person name="Sun W.H."/>
            <person name="Chen J."/>
            <person name="Chen Y.Q."/>
            <person name="Ai Y."/>
            <person name="Zhai J.W."/>
            <person name="Wu S.S."/>
            <person name="Zhou Z."/>
            <person name="Hsiao Y.Y."/>
            <person name="Wu W.L."/>
            <person name="Chen Y.Y."/>
            <person name="Lin Y.F."/>
            <person name="Hsu J.L."/>
            <person name="Li C.Y."/>
            <person name="Wang Z.W."/>
            <person name="Zhao X."/>
            <person name="Zhong W.Y."/>
            <person name="Ma X.K."/>
            <person name="Ma L."/>
            <person name="Huang J."/>
            <person name="Chen G.Z."/>
            <person name="Huang M.Z."/>
            <person name="Huang L."/>
            <person name="Peng D.H."/>
            <person name="Luo Y.B."/>
            <person name="Zou S.Q."/>
            <person name="Chen S.P."/>
            <person name="Lan S."/>
            <person name="Tsai W.C."/>
            <person name="Van de Peer Y."/>
            <person name="Liu Z.J."/>
        </authorList>
    </citation>
    <scope>NUCLEOTIDE SEQUENCE [LARGE SCALE GENOMIC DNA]</scope>
    <source>
        <strain evidence="9">Lor288</strain>
    </source>
</reference>
<feature type="region of interest" description="Disordered" evidence="6">
    <location>
        <begin position="741"/>
        <end position="762"/>
    </location>
</feature>
<sequence length="787" mass="88069">MDTNPATEKRDLRRLSAALSSAFSEWILIILLLIDAFFLYLATKLCHSCKLQTPCLLCSRFCYLLGNEKLGFYRNLVCDSHKLEISSLAFCHVHQKLANAREMCEMCLLSFSKKMSSMETCKFFLSKLGMDLDEGDQILNAGSGEELKVPLLKKAHEVGSPRTKPCSCCSQPSRNTPYPFQLFQNKTAFKEFTFPESPLSGTRMRAWVHLPDGWSKAKEILPVPLTDDKPGDHSFFNYRELKITSESESEFPLSDEEDRSKKVRGTIDVREESLKSPAPKKSSAISDNIVLEKLIHPDPAISGSSASDLRSPHHEDGSCDKLFADSSTDLDHGWNEKPNPPISSELVAVPVATGISNAEFSGVDGSRTSIAHVETKEGSDLVDITSRAEMVTSNSDHNISSEIALVLESARLHEDLKQRLSLIPSPRCLQYPWTDSNSQRPRKDDECKLFHSSSFHGLPNFNRTSNVEVLFSESADGNIVREVESEVAVGRLLKGQIEMDRKSLSILYKELEEERNASAIAANQAMAMITKLQEEKAAMQLEVMQYCRLMEEQTDHDQEAIRNLNEVLTERDKEIQDLEAELESCRKLCGDESFAEKVLEQSSDSDESEYSTTSTPHISRYRGRKKHHRARVMLQDSAWTSPCPTKENLLDFEDERQCISECLKKLEKNVCLFSNAGDSQHDGDDELDYECFGDDDAKRVKFQQGFTEDERNGPSLRSQNTIGGVISTDSHASQNFESLSLDENCSSPSVEPQSPIGEHDEYNGINYFCSSNKNLKTSNSKGGSGSG</sequence>
<feature type="region of interest" description="Disordered" evidence="6">
    <location>
        <begin position="247"/>
        <end position="282"/>
    </location>
</feature>
<comment type="caution">
    <text evidence="9">The sequence shown here is derived from an EMBL/GenBank/DDBJ whole genome shotgun (WGS) entry which is preliminary data.</text>
</comment>
<dbReference type="PANTHER" id="PTHR31448:SF32">
    <property type="entry name" value="MYOSIN-BINDING PROTEIN 1"/>
    <property type="match status" value="1"/>
</dbReference>
<keyword evidence="5" id="KW-0175">Coiled coil</keyword>
<comment type="subcellular location">
    <subcellularLocation>
        <location evidence="1">Membrane</location>
        <topology evidence="1">Single-pass membrane protein</topology>
    </subcellularLocation>
</comment>
<gene>
    <name evidence="9" type="ORF">KSP40_PGU003300</name>
</gene>
<feature type="compositionally biased region" description="Polar residues" evidence="6">
    <location>
        <begin position="741"/>
        <end position="752"/>
    </location>
</feature>
<evidence type="ECO:0000256" key="5">
    <source>
        <dbReference type="SAM" id="Coils"/>
    </source>
</evidence>
<feature type="compositionally biased region" description="Polar residues" evidence="6">
    <location>
        <begin position="715"/>
        <end position="727"/>
    </location>
</feature>
<name>A0ABR2N0I9_9ASPA</name>
<evidence type="ECO:0000313" key="9">
    <source>
        <dbReference type="EMBL" id="KAK8969678.1"/>
    </source>
</evidence>
<accession>A0ABR2N0I9</accession>
<feature type="compositionally biased region" description="Acidic residues" evidence="6">
    <location>
        <begin position="247"/>
        <end position="257"/>
    </location>
</feature>
<proteinExistence type="predicted"/>
<feature type="compositionally biased region" description="Basic and acidic residues" evidence="6">
    <location>
        <begin position="265"/>
        <end position="274"/>
    </location>
</feature>